<dbReference type="InterPro" id="IPR003610">
    <property type="entry name" value="CBM5/12"/>
</dbReference>
<reference evidence="6 7" key="1">
    <citation type="submission" date="2017-11" db="EMBL/GenBank/DDBJ databases">
        <title>Genomic Encyclopedia of Archaeal and Bacterial Type Strains, Phase II (KMG-II): From Individual Species to Whole Genera.</title>
        <authorList>
            <person name="Goeker M."/>
        </authorList>
    </citation>
    <scope>NUCLEOTIDE SEQUENCE [LARGE SCALE GENOMIC DNA]</scope>
    <source>
        <strain evidence="6 7">DSM 22413</strain>
    </source>
</reference>
<feature type="chain" id="PRO_5038763791" evidence="4">
    <location>
        <begin position="38"/>
        <end position="293"/>
    </location>
</feature>
<protein>
    <submittedName>
        <fullName evidence="6">Chitin-binding protein</fullName>
    </submittedName>
</protein>
<evidence type="ECO:0000259" key="5">
    <source>
        <dbReference type="SMART" id="SM00495"/>
    </source>
</evidence>
<evidence type="ECO:0000256" key="1">
    <source>
        <dbReference type="ARBA" id="ARBA00022729"/>
    </source>
</evidence>
<dbReference type="GO" id="GO:0005975">
    <property type="term" value="P:carbohydrate metabolic process"/>
    <property type="evidence" value="ECO:0007669"/>
    <property type="project" value="InterPro"/>
</dbReference>
<accession>A0A2M8W701</accession>
<dbReference type="GO" id="GO:0004553">
    <property type="term" value="F:hydrolase activity, hydrolyzing O-glycosyl compounds"/>
    <property type="evidence" value="ECO:0007669"/>
    <property type="project" value="InterPro"/>
</dbReference>
<dbReference type="CDD" id="cd21177">
    <property type="entry name" value="LPMO_AA10"/>
    <property type="match status" value="1"/>
</dbReference>
<name>A0A2M8W701_9MICO</name>
<evidence type="ECO:0000256" key="4">
    <source>
        <dbReference type="SAM" id="SignalP"/>
    </source>
</evidence>
<evidence type="ECO:0000313" key="6">
    <source>
        <dbReference type="EMBL" id="PJI86672.1"/>
    </source>
</evidence>
<keyword evidence="1 4" id="KW-0732">Signal</keyword>
<organism evidence="6 7">
    <name type="scientific">Luteimicrobium subarcticum</name>
    <dbReference type="NCBI Taxonomy" id="620910"/>
    <lineage>
        <taxon>Bacteria</taxon>
        <taxon>Bacillati</taxon>
        <taxon>Actinomycetota</taxon>
        <taxon>Actinomycetes</taxon>
        <taxon>Micrococcales</taxon>
        <taxon>Luteimicrobium</taxon>
    </lineage>
</organism>
<dbReference type="OrthoDB" id="2702399at2"/>
<dbReference type="PANTHER" id="PTHR34823:SF1">
    <property type="entry name" value="CHITIN-BINDING TYPE-4 DOMAIN-CONTAINING PROTEIN"/>
    <property type="match status" value="1"/>
</dbReference>
<feature type="signal peptide" evidence="4">
    <location>
        <begin position="1"/>
        <end position="37"/>
    </location>
</feature>
<dbReference type="SUPFAM" id="SSF81296">
    <property type="entry name" value="E set domains"/>
    <property type="match status" value="1"/>
</dbReference>
<dbReference type="InterPro" id="IPR051024">
    <property type="entry name" value="GlcNAc_Chitin_IntDeg"/>
</dbReference>
<keyword evidence="2" id="KW-0378">Hydrolase</keyword>
<dbReference type="PROSITE" id="PS51318">
    <property type="entry name" value="TAT"/>
    <property type="match status" value="1"/>
</dbReference>
<dbReference type="PANTHER" id="PTHR34823">
    <property type="entry name" value="GLCNAC-BINDING PROTEIN A"/>
    <property type="match status" value="1"/>
</dbReference>
<dbReference type="Gene3D" id="2.70.50.50">
    <property type="entry name" value="chitin-binding protein cbp21"/>
    <property type="match status" value="1"/>
</dbReference>
<feature type="domain" description="Chitin-binding type-3" evidence="5">
    <location>
        <begin position="246"/>
        <end position="290"/>
    </location>
</feature>
<dbReference type="GO" id="GO:0030246">
    <property type="term" value="F:carbohydrate binding"/>
    <property type="evidence" value="ECO:0007669"/>
    <property type="project" value="InterPro"/>
</dbReference>
<dbReference type="Gene3D" id="2.10.10.20">
    <property type="entry name" value="Carbohydrate-binding module superfamily 5/12"/>
    <property type="match status" value="1"/>
</dbReference>
<dbReference type="InterPro" id="IPR006311">
    <property type="entry name" value="TAT_signal"/>
</dbReference>
<dbReference type="InterPro" id="IPR004302">
    <property type="entry name" value="Cellulose/chitin-bd_N"/>
</dbReference>
<dbReference type="Pfam" id="PF03067">
    <property type="entry name" value="LPMO_10"/>
    <property type="match status" value="1"/>
</dbReference>
<dbReference type="EMBL" id="PGTZ01000010">
    <property type="protein sequence ID" value="PJI86672.1"/>
    <property type="molecule type" value="Genomic_DNA"/>
</dbReference>
<dbReference type="InterPro" id="IPR014756">
    <property type="entry name" value="Ig_E-set"/>
</dbReference>
<dbReference type="InterPro" id="IPR036573">
    <property type="entry name" value="CBM_sf_5/12"/>
</dbReference>
<dbReference type="CDD" id="cd12215">
    <property type="entry name" value="ChiC_BD"/>
    <property type="match status" value="1"/>
</dbReference>
<evidence type="ECO:0000256" key="3">
    <source>
        <dbReference type="SAM" id="MobiDB-lite"/>
    </source>
</evidence>
<dbReference type="GO" id="GO:0005576">
    <property type="term" value="C:extracellular region"/>
    <property type="evidence" value="ECO:0007669"/>
    <property type="project" value="InterPro"/>
</dbReference>
<comment type="caution">
    <text evidence="6">The sequence shown here is derived from an EMBL/GenBank/DDBJ whole genome shotgun (WGS) entry which is preliminary data.</text>
</comment>
<sequence>MKRGPMTRSPLRAAAAALTAALAALTAGILIAPAADAHGWITSPSSRQDFCSTGRTSFDCGEIKYEPQSVEAPKGSLKCSGGSAFTILDDNTLAWPRTTTGTSVTFQWKNTALHSTASWEYFVDGTLFKTFDGGNKQPAATVSHTVTGLPTGQHTILARWNIADTVNAFYSCVDLTVTANGTDPGTPTSTPTVTPTATATPTVTPTKSATPTATATPTKTATPTATATPTKTATPTATATSGSCTAAAWSSSLVYVGGNTATYNGSLYKAKWWTTGETPGSQQWGAWELVSAC</sequence>
<gene>
    <name evidence="6" type="ORF">CLV34_2592</name>
</gene>
<dbReference type="Proteomes" id="UP000231586">
    <property type="component" value="Unassembled WGS sequence"/>
</dbReference>
<dbReference type="AlphaFoldDB" id="A0A2M8W701"/>
<feature type="compositionally biased region" description="Low complexity" evidence="3">
    <location>
        <begin position="184"/>
        <end position="239"/>
    </location>
</feature>
<proteinExistence type="predicted"/>
<evidence type="ECO:0000256" key="2">
    <source>
        <dbReference type="ARBA" id="ARBA00022801"/>
    </source>
</evidence>
<evidence type="ECO:0000313" key="7">
    <source>
        <dbReference type="Proteomes" id="UP000231586"/>
    </source>
</evidence>
<feature type="region of interest" description="Disordered" evidence="3">
    <location>
        <begin position="180"/>
        <end position="239"/>
    </location>
</feature>
<dbReference type="SMART" id="SM00495">
    <property type="entry name" value="ChtBD3"/>
    <property type="match status" value="1"/>
</dbReference>
<dbReference type="Pfam" id="PF02839">
    <property type="entry name" value="CBM_5_12"/>
    <property type="match status" value="1"/>
</dbReference>
<dbReference type="SUPFAM" id="SSF51055">
    <property type="entry name" value="Carbohydrate binding domain"/>
    <property type="match status" value="1"/>
</dbReference>
<keyword evidence="7" id="KW-1185">Reference proteome</keyword>